<dbReference type="InterPro" id="IPR007890">
    <property type="entry name" value="CHASE2"/>
</dbReference>
<gene>
    <name evidence="3" type="ORF">DP116_11055</name>
</gene>
<dbReference type="InterPro" id="IPR024983">
    <property type="entry name" value="CHAT_dom"/>
</dbReference>
<dbReference type="SMART" id="SM01080">
    <property type="entry name" value="CHASE2"/>
    <property type="match status" value="1"/>
</dbReference>
<dbReference type="Proteomes" id="UP000718564">
    <property type="component" value="Unassembled WGS sequence"/>
</dbReference>
<feature type="transmembrane region" description="Helical" evidence="1">
    <location>
        <begin position="591"/>
        <end position="613"/>
    </location>
</feature>
<keyword evidence="1" id="KW-0812">Transmembrane</keyword>
<keyword evidence="1" id="KW-0472">Membrane</keyword>
<organism evidence="3 4">
    <name type="scientific">Brasilonema bromeliae SPC951</name>
    <dbReference type="NCBI Taxonomy" id="385972"/>
    <lineage>
        <taxon>Bacteria</taxon>
        <taxon>Bacillati</taxon>
        <taxon>Cyanobacteriota</taxon>
        <taxon>Cyanophyceae</taxon>
        <taxon>Nostocales</taxon>
        <taxon>Scytonemataceae</taxon>
        <taxon>Brasilonema</taxon>
        <taxon>Bromeliae group (in: Brasilonema)</taxon>
    </lineage>
</organism>
<feature type="transmembrane region" description="Helical" evidence="1">
    <location>
        <begin position="619"/>
        <end position="638"/>
    </location>
</feature>
<dbReference type="Pfam" id="PF12770">
    <property type="entry name" value="CHAT"/>
    <property type="match status" value="1"/>
</dbReference>
<keyword evidence="1" id="KW-1133">Transmembrane helix</keyword>
<evidence type="ECO:0000313" key="3">
    <source>
        <dbReference type="EMBL" id="NMG19969.1"/>
    </source>
</evidence>
<dbReference type="Pfam" id="PF05226">
    <property type="entry name" value="CHASE2"/>
    <property type="match status" value="1"/>
</dbReference>
<reference evidence="3 4" key="1">
    <citation type="submission" date="2018-06" db="EMBL/GenBank/DDBJ databases">
        <title>Comparative genomics of Brasilonema spp. strains.</title>
        <authorList>
            <person name="Alvarenga D.O."/>
            <person name="Fiore M.F."/>
            <person name="Varani A.M."/>
        </authorList>
    </citation>
    <scope>NUCLEOTIDE SEQUENCE [LARGE SCALE GENOMIC DNA]</scope>
    <source>
        <strain evidence="3 4">SPC951</strain>
    </source>
</reference>
<sequence length="644" mass="72030">MYSDTPIKKILILAANPKGTSPLRLDQELRDIAEGLQRSQKRDQFSLEQKLAVRSRDIQRAMLDINPHIVHFSGHGAGEEGLVFEDDTGQSKLVTGTALAGLFELFADQVECVVLNGCYSLEQATAIAQHIKCVIGMSKAIGDEAAIEFAIGFYDALGAGRSIEFAYKLGCNAIQRQGIEEHLTPVLLKKVEIIGSAARLPINEVIKKWLRRIPWSGIRTTLLMSVGVTTLVVLTRFSAILEPFEFFFFDQMMRFQSAEKQDDRLLLVQITKEDIANFGSGNINSLPDKVMSDLLTTLINNKPKAIGLDLYREVATDKKSKLYSLLKNTPNLFAVCKVANPEVDSEGNTHPPEVPEERIGFSDLLEDKDHVVRRQLLRMDVKEIENNPCSNKQKTMESFSFKLAQHYLGKEKKYKQTKNGLASGNVVLEPLGGSMTGGHQSTKWLYGYQVLLNYRSVCTSEKSRLPPCSPHKIAKAIRVQDVIEYGPKKELKQFPKDKLKQEDVKNKIILIGTKREGVDILAGTPFSFGGGEPEISGVTLQAQMVSQLVSAVEDGRHLLRVWFIGHEILWILFWSLVGGFLTQFIRAPRKLILSITVTFLSLYVFCLIFFTSIKLWIPFVPPALSLLSTSGVVVYIRLKSRKLS</sequence>
<accession>A0ABX1P6Q6</accession>
<comment type="caution">
    <text evidence="3">The sequence shown here is derived from an EMBL/GenBank/DDBJ whole genome shotgun (WGS) entry which is preliminary data.</text>
</comment>
<evidence type="ECO:0000259" key="2">
    <source>
        <dbReference type="SMART" id="SM01080"/>
    </source>
</evidence>
<dbReference type="RefSeq" id="WP_169155231.1">
    <property type="nucleotide sequence ID" value="NZ_QMEB01000068.1"/>
</dbReference>
<proteinExistence type="predicted"/>
<evidence type="ECO:0000313" key="4">
    <source>
        <dbReference type="Proteomes" id="UP000718564"/>
    </source>
</evidence>
<keyword evidence="4" id="KW-1185">Reference proteome</keyword>
<feature type="domain" description="CHASE2" evidence="2">
    <location>
        <begin position="241"/>
        <end position="581"/>
    </location>
</feature>
<dbReference type="EMBL" id="QMEB01000068">
    <property type="protein sequence ID" value="NMG19969.1"/>
    <property type="molecule type" value="Genomic_DNA"/>
</dbReference>
<evidence type="ECO:0000256" key="1">
    <source>
        <dbReference type="SAM" id="Phobius"/>
    </source>
</evidence>
<feature type="transmembrane region" description="Helical" evidence="1">
    <location>
        <begin position="561"/>
        <end position="584"/>
    </location>
</feature>
<name>A0ABX1P6Q6_9CYAN</name>
<protein>
    <recommendedName>
        <fullName evidence="2">CHASE2 domain-containing protein</fullName>
    </recommendedName>
</protein>